<evidence type="ECO:0000256" key="5">
    <source>
        <dbReference type="SAM" id="MobiDB-lite"/>
    </source>
</evidence>
<dbReference type="InterPro" id="IPR032805">
    <property type="entry name" value="Wax_synthase_dom"/>
</dbReference>
<comment type="subcellular location">
    <subcellularLocation>
        <location evidence="1">Membrane</location>
        <topology evidence="1">Multi-pass membrane protein</topology>
    </subcellularLocation>
</comment>
<keyword evidence="3 6" id="KW-1133">Transmembrane helix</keyword>
<reference evidence="8" key="2">
    <citation type="submission" date="2023-06" db="EMBL/GenBank/DDBJ databases">
        <authorList>
            <consortium name="Lawrence Berkeley National Laboratory"/>
            <person name="Haridas S."/>
            <person name="Hensen N."/>
            <person name="Bonometti L."/>
            <person name="Westerberg I."/>
            <person name="Brannstrom I.O."/>
            <person name="Guillou S."/>
            <person name="Cros-Aarteil S."/>
            <person name="Calhoun S."/>
            <person name="Kuo A."/>
            <person name="Mondo S."/>
            <person name="Pangilinan J."/>
            <person name="Riley R."/>
            <person name="Labutti K."/>
            <person name="Andreopoulos B."/>
            <person name="Lipzen A."/>
            <person name="Chen C."/>
            <person name="Yanf M."/>
            <person name="Daum C."/>
            <person name="Ng V."/>
            <person name="Clum A."/>
            <person name="Steindorff A."/>
            <person name="Ohm R."/>
            <person name="Martin F."/>
            <person name="Silar P."/>
            <person name="Natvig D."/>
            <person name="Lalanne C."/>
            <person name="Gautier V."/>
            <person name="Ament-Velasquez S.L."/>
            <person name="Kruys A."/>
            <person name="Hutchinson M.I."/>
            <person name="Powell A.J."/>
            <person name="Barry K."/>
            <person name="Miller A.N."/>
            <person name="Grigoriev I.V."/>
            <person name="Debuchy R."/>
            <person name="Gladieux P."/>
            <person name="Thoren M.H."/>
            <person name="Johannesson H."/>
        </authorList>
    </citation>
    <scope>NUCLEOTIDE SEQUENCE</scope>
    <source>
        <strain evidence="8">CBS 958.72</strain>
    </source>
</reference>
<evidence type="ECO:0000256" key="3">
    <source>
        <dbReference type="ARBA" id="ARBA00022989"/>
    </source>
</evidence>
<feature type="compositionally biased region" description="Basic and acidic residues" evidence="5">
    <location>
        <begin position="185"/>
        <end position="196"/>
    </location>
</feature>
<organism evidence="8 9">
    <name type="scientific">Lasiosphaeria ovina</name>
    <dbReference type="NCBI Taxonomy" id="92902"/>
    <lineage>
        <taxon>Eukaryota</taxon>
        <taxon>Fungi</taxon>
        <taxon>Dikarya</taxon>
        <taxon>Ascomycota</taxon>
        <taxon>Pezizomycotina</taxon>
        <taxon>Sordariomycetes</taxon>
        <taxon>Sordariomycetidae</taxon>
        <taxon>Sordariales</taxon>
        <taxon>Lasiosphaeriaceae</taxon>
        <taxon>Lasiosphaeria</taxon>
    </lineage>
</organism>
<evidence type="ECO:0000256" key="4">
    <source>
        <dbReference type="ARBA" id="ARBA00023136"/>
    </source>
</evidence>
<evidence type="ECO:0000259" key="7">
    <source>
        <dbReference type="Pfam" id="PF13813"/>
    </source>
</evidence>
<dbReference type="GO" id="GO:0016020">
    <property type="term" value="C:membrane"/>
    <property type="evidence" value="ECO:0007669"/>
    <property type="project" value="UniProtKB-SubCell"/>
</dbReference>
<feature type="transmembrane region" description="Helical" evidence="6">
    <location>
        <begin position="29"/>
        <end position="55"/>
    </location>
</feature>
<dbReference type="Proteomes" id="UP001287356">
    <property type="component" value="Unassembled WGS sequence"/>
</dbReference>
<dbReference type="Pfam" id="PF13813">
    <property type="entry name" value="MBOAT_2"/>
    <property type="match status" value="1"/>
</dbReference>
<feature type="transmembrane region" description="Helical" evidence="6">
    <location>
        <begin position="234"/>
        <end position="254"/>
    </location>
</feature>
<evidence type="ECO:0000256" key="2">
    <source>
        <dbReference type="ARBA" id="ARBA00022692"/>
    </source>
</evidence>
<gene>
    <name evidence="8" type="ORF">B0T24DRAFT_632411</name>
</gene>
<evidence type="ECO:0000313" key="9">
    <source>
        <dbReference type="Proteomes" id="UP001287356"/>
    </source>
</evidence>
<feature type="domain" description="Wax synthase" evidence="7">
    <location>
        <begin position="61"/>
        <end position="130"/>
    </location>
</feature>
<accession>A0AAE0N403</accession>
<evidence type="ECO:0000313" key="8">
    <source>
        <dbReference type="EMBL" id="KAK3369343.1"/>
    </source>
</evidence>
<keyword evidence="4 6" id="KW-0472">Membrane</keyword>
<protein>
    <recommendedName>
        <fullName evidence="7">Wax synthase domain-containing protein</fullName>
    </recommendedName>
</protein>
<sequence>MLAVQRAVVPSAGWACDPLTLARIAYLEALMLLVVYCGMVMQFDVVAAVGVGLGLSEPEDWPPLFGSLADCYTVGNVWGRFWHQYIRQPSLGVSHYLIRALHIQPHSQLAYFTHLATAFVISDFFHVLSVGSVSPGFLPLSSLVAHMSRFFLVQPLATAAESIVMRLYARHVQPRLLPSLGEQKQIPRDMSGKSDGGKAASVPTVGESDGSAIPKDMPSQHDTNSERKRKALQALLRVSCRMFGYLWVLCWFVVTGWPFVKAYMHVRMADWGLPYSIFGKLVVLGERAEVLGFCIM</sequence>
<keyword evidence="2 6" id="KW-0812">Transmembrane</keyword>
<keyword evidence="9" id="KW-1185">Reference proteome</keyword>
<proteinExistence type="predicted"/>
<feature type="region of interest" description="Disordered" evidence="5">
    <location>
        <begin position="185"/>
        <end position="226"/>
    </location>
</feature>
<comment type="caution">
    <text evidence="8">The sequence shown here is derived from an EMBL/GenBank/DDBJ whole genome shotgun (WGS) entry which is preliminary data.</text>
</comment>
<evidence type="ECO:0000256" key="1">
    <source>
        <dbReference type="ARBA" id="ARBA00004141"/>
    </source>
</evidence>
<dbReference type="AlphaFoldDB" id="A0AAE0N403"/>
<dbReference type="EMBL" id="JAULSN010000006">
    <property type="protein sequence ID" value="KAK3369343.1"/>
    <property type="molecule type" value="Genomic_DNA"/>
</dbReference>
<name>A0AAE0N403_9PEZI</name>
<reference evidence="8" key="1">
    <citation type="journal article" date="2023" name="Mol. Phylogenet. Evol.">
        <title>Genome-scale phylogeny and comparative genomics of the fungal order Sordariales.</title>
        <authorList>
            <person name="Hensen N."/>
            <person name="Bonometti L."/>
            <person name="Westerberg I."/>
            <person name="Brannstrom I.O."/>
            <person name="Guillou S."/>
            <person name="Cros-Aarteil S."/>
            <person name="Calhoun S."/>
            <person name="Haridas S."/>
            <person name="Kuo A."/>
            <person name="Mondo S."/>
            <person name="Pangilinan J."/>
            <person name="Riley R."/>
            <person name="LaButti K."/>
            <person name="Andreopoulos B."/>
            <person name="Lipzen A."/>
            <person name="Chen C."/>
            <person name="Yan M."/>
            <person name="Daum C."/>
            <person name="Ng V."/>
            <person name="Clum A."/>
            <person name="Steindorff A."/>
            <person name="Ohm R.A."/>
            <person name="Martin F."/>
            <person name="Silar P."/>
            <person name="Natvig D.O."/>
            <person name="Lalanne C."/>
            <person name="Gautier V."/>
            <person name="Ament-Velasquez S.L."/>
            <person name="Kruys A."/>
            <person name="Hutchinson M.I."/>
            <person name="Powell A.J."/>
            <person name="Barry K."/>
            <person name="Miller A.N."/>
            <person name="Grigoriev I.V."/>
            <person name="Debuchy R."/>
            <person name="Gladieux P."/>
            <person name="Hiltunen Thoren M."/>
            <person name="Johannesson H."/>
        </authorList>
    </citation>
    <scope>NUCLEOTIDE SEQUENCE</scope>
    <source>
        <strain evidence="8">CBS 958.72</strain>
    </source>
</reference>
<evidence type="ECO:0000256" key="6">
    <source>
        <dbReference type="SAM" id="Phobius"/>
    </source>
</evidence>